<keyword evidence="2" id="KW-1185">Reference proteome</keyword>
<reference evidence="1 2" key="1">
    <citation type="submission" date="2016-11" db="EMBL/GenBank/DDBJ databases">
        <title>The macronuclear genome of Stentor coeruleus: a giant cell with tiny introns.</title>
        <authorList>
            <person name="Slabodnick M."/>
            <person name="Ruby J.G."/>
            <person name="Reiff S.B."/>
            <person name="Swart E.C."/>
            <person name="Gosai S."/>
            <person name="Prabakaran S."/>
            <person name="Witkowska E."/>
            <person name="Larue G.E."/>
            <person name="Fisher S."/>
            <person name="Freeman R.M."/>
            <person name="Gunawardena J."/>
            <person name="Chu W."/>
            <person name="Stover N.A."/>
            <person name="Gregory B.D."/>
            <person name="Nowacki M."/>
            <person name="Derisi J."/>
            <person name="Roy S.W."/>
            <person name="Marshall W.F."/>
            <person name="Sood P."/>
        </authorList>
    </citation>
    <scope>NUCLEOTIDE SEQUENCE [LARGE SCALE GENOMIC DNA]</scope>
    <source>
        <strain evidence="1">WM001</strain>
    </source>
</reference>
<gene>
    <name evidence="1" type="ORF">SteCoe_35064</name>
</gene>
<dbReference type="Proteomes" id="UP000187209">
    <property type="component" value="Unassembled WGS sequence"/>
</dbReference>
<dbReference type="EMBL" id="MPUH01001451">
    <property type="protein sequence ID" value="OMJ67701.1"/>
    <property type="molecule type" value="Genomic_DNA"/>
</dbReference>
<name>A0A1R2AT58_9CILI</name>
<dbReference type="OrthoDB" id="324613at2759"/>
<evidence type="ECO:0000313" key="1">
    <source>
        <dbReference type="EMBL" id="OMJ67701.1"/>
    </source>
</evidence>
<evidence type="ECO:0000313" key="2">
    <source>
        <dbReference type="Proteomes" id="UP000187209"/>
    </source>
</evidence>
<organism evidence="1 2">
    <name type="scientific">Stentor coeruleus</name>
    <dbReference type="NCBI Taxonomy" id="5963"/>
    <lineage>
        <taxon>Eukaryota</taxon>
        <taxon>Sar</taxon>
        <taxon>Alveolata</taxon>
        <taxon>Ciliophora</taxon>
        <taxon>Postciliodesmatophora</taxon>
        <taxon>Heterotrichea</taxon>
        <taxon>Heterotrichida</taxon>
        <taxon>Stentoridae</taxon>
        <taxon>Stentor</taxon>
    </lineage>
</organism>
<protein>
    <submittedName>
        <fullName evidence="1">Uncharacterized protein</fullName>
    </submittedName>
</protein>
<dbReference type="AlphaFoldDB" id="A0A1R2AT58"/>
<comment type="caution">
    <text evidence="1">The sequence shown here is derived from an EMBL/GenBank/DDBJ whole genome shotgun (WGS) entry which is preliminary data.</text>
</comment>
<accession>A0A1R2AT58</accession>
<sequence>MNAWRPFASDFVNHTYDDFRKKYDKLYSSNPQQKATTTNGKFDIKNLFPYKLSSEDIETRLHHFIQLQQKVGKQRSQIKKRDKSYEVKKQEKLEMLKKEADNGKIEKKNQMMRIRSMGMNRSYRDTSQEMKETCDGVNFMLTTTEGITERLNVSRARFPVLTPKNNRNSYFK</sequence>
<proteinExistence type="predicted"/>